<organism evidence="1 2">
    <name type="scientific">Lentinula detonsa</name>
    <dbReference type="NCBI Taxonomy" id="2804962"/>
    <lineage>
        <taxon>Eukaryota</taxon>
        <taxon>Fungi</taxon>
        <taxon>Dikarya</taxon>
        <taxon>Basidiomycota</taxon>
        <taxon>Agaricomycotina</taxon>
        <taxon>Agaricomycetes</taxon>
        <taxon>Agaricomycetidae</taxon>
        <taxon>Agaricales</taxon>
        <taxon>Marasmiineae</taxon>
        <taxon>Omphalotaceae</taxon>
        <taxon>Lentinula</taxon>
    </lineage>
</organism>
<reference evidence="1" key="1">
    <citation type="submission" date="2022-08" db="EMBL/GenBank/DDBJ databases">
        <authorList>
            <consortium name="DOE Joint Genome Institute"/>
            <person name="Min B."/>
            <person name="Riley R."/>
            <person name="Sierra-Patev S."/>
            <person name="Naranjo-Ortiz M."/>
            <person name="Looney B."/>
            <person name="Konkel Z."/>
            <person name="Slot J.C."/>
            <person name="Sakamoto Y."/>
            <person name="Steenwyk J.L."/>
            <person name="Rokas A."/>
            <person name="Carro J."/>
            <person name="Camarero S."/>
            <person name="Ferreira P."/>
            <person name="Molpeceres G."/>
            <person name="Ruiz-Duenas F.J."/>
            <person name="Serrano A."/>
            <person name="Henrissat B."/>
            <person name="Drula E."/>
            <person name="Hughes K.W."/>
            <person name="Mata J.L."/>
            <person name="Ishikawa N.K."/>
            <person name="Vargas-Isla R."/>
            <person name="Ushijima S."/>
            <person name="Smith C.A."/>
            <person name="Ahrendt S."/>
            <person name="Andreopoulos W."/>
            <person name="He G."/>
            <person name="Labutti K."/>
            <person name="Lipzen A."/>
            <person name="Ng V."/>
            <person name="Sandor L."/>
            <person name="Barry K."/>
            <person name="Martinez A.T."/>
            <person name="Xiao Y."/>
            <person name="Gibbons J.G."/>
            <person name="Terashima K."/>
            <person name="Hibbett D.S."/>
            <person name="Grigoriev I.V."/>
        </authorList>
    </citation>
    <scope>NUCLEOTIDE SEQUENCE</scope>
    <source>
        <strain evidence="1">TFB7829</strain>
    </source>
</reference>
<gene>
    <name evidence="1" type="ORF">F5890DRAFT_1519736</name>
</gene>
<dbReference type="AlphaFoldDB" id="A0AA38UTT6"/>
<protein>
    <submittedName>
        <fullName evidence="1">Uncharacterized protein</fullName>
    </submittedName>
</protein>
<proteinExistence type="predicted"/>
<sequence>MESSALPLSLLRPSPSKTFRHQDTLQLKLLVVFISVLDTAHQIMLSHSIYMYLVSGFGNVKYLEVVTWSMIVSFRSLTDLGTDIFCYQDHGVIIGFDCCEHSTVYVLAHMDFEQE</sequence>
<accession>A0AA38UTT6</accession>
<evidence type="ECO:0000313" key="1">
    <source>
        <dbReference type="EMBL" id="KAJ3983982.1"/>
    </source>
</evidence>
<comment type="caution">
    <text evidence="1">The sequence shown here is derived from an EMBL/GenBank/DDBJ whole genome shotgun (WGS) entry which is preliminary data.</text>
</comment>
<dbReference type="Proteomes" id="UP001163850">
    <property type="component" value="Unassembled WGS sequence"/>
</dbReference>
<name>A0AA38UTT6_9AGAR</name>
<dbReference type="EMBL" id="MU802003">
    <property type="protein sequence ID" value="KAJ3983982.1"/>
    <property type="molecule type" value="Genomic_DNA"/>
</dbReference>
<evidence type="ECO:0000313" key="2">
    <source>
        <dbReference type="Proteomes" id="UP001163850"/>
    </source>
</evidence>